<evidence type="ECO:0000313" key="3">
    <source>
        <dbReference type="Proteomes" id="UP000183376"/>
    </source>
</evidence>
<name>A0A1H0DEQ0_ALLAB</name>
<keyword evidence="1" id="KW-0812">Transmembrane</keyword>
<dbReference type="STRING" id="211114.SAMN04489726_7772"/>
<dbReference type="OrthoDB" id="7995400at2"/>
<dbReference type="InterPro" id="IPR004676">
    <property type="entry name" value="Cd-R_transporter"/>
</dbReference>
<sequence length="190" mass="19458">MDLGFLAQAAGMFAATNIDDMVILAVFFGQARGDRAAALRVVLGQTVGFGALLAVSVLGALGAGLLPQAVIPYLGLLPLALGLRAAWQLRREDADEPEPAKAAGVLQVAAVTFANGGDNIGVYVPVFTAAGIGGMLGYTAVFLVGLAVWCAAGWFLASRPPVARLLSRWGHLLLPAVLIAIGVVILVEGL</sequence>
<keyword evidence="3" id="KW-1185">Reference proteome</keyword>
<dbReference type="EMBL" id="LT629701">
    <property type="protein sequence ID" value="SDN68737.1"/>
    <property type="molecule type" value="Genomic_DNA"/>
</dbReference>
<keyword evidence="1" id="KW-0472">Membrane</keyword>
<feature type="transmembrane region" description="Helical" evidence="1">
    <location>
        <begin position="41"/>
        <end position="63"/>
    </location>
</feature>
<dbReference type="Pfam" id="PF03596">
    <property type="entry name" value="Cad"/>
    <property type="match status" value="1"/>
</dbReference>
<evidence type="ECO:0000256" key="1">
    <source>
        <dbReference type="SAM" id="Phobius"/>
    </source>
</evidence>
<protein>
    <submittedName>
        <fullName evidence="2">Cadmium resistance protein CadD, predicted permease</fullName>
    </submittedName>
</protein>
<feature type="transmembrane region" description="Helical" evidence="1">
    <location>
        <begin position="6"/>
        <end position="29"/>
    </location>
</feature>
<dbReference type="RefSeq" id="WP_030430148.1">
    <property type="nucleotide sequence ID" value="NZ_JOEF01000010.1"/>
</dbReference>
<proteinExistence type="predicted"/>
<accession>A0A1H0DEQ0</accession>
<organism evidence="2 3">
    <name type="scientific">Allokutzneria albata</name>
    <name type="common">Kibdelosporangium albatum</name>
    <dbReference type="NCBI Taxonomy" id="211114"/>
    <lineage>
        <taxon>Bacteria</taxon>
        <taxon>Bacillati</taxon>
        <taxon>Actinomycetota</taxon>
        <taxon>Actinomycetes</taxon>
        <taxon>Pseudonocardiales</taxon>
        <taxon>Pseudonocardiaceae</taxon>
        <taxon>Allokutzneria</taxon>
    </lineage>
</organism>
<evidence type="ECO:0000313" key="2">
    <source>
        <dbReference type="EMBL" id="SDN68737.1"/>
    </source>
</evidence>
<dbReference type="Proteomes" id="UP000183376">
    <property type="component" value="Chromosome I"/>
</dbReference>
<dbReference type="AlphaFoldDB" id="A0A1H0DEQ0"/>
<reference evidence="2 3" key="1">
    <citation type="submission" date="2016-10" db="EMBL/GenBank/DDBJ databases">
        <authorList>
            <person name="de Groot N.N."/>
        </authorList>
    </citation>
    <scope>NUCLEOTIDE SEQUENCE [LARGE SCALE GENOMIC DNA]</scope>
    <source>
        <strain evidence="2 3">DSM 44149</strain>
    </source>
</reference>
<feature type="transmembrane region" description="Helical" evidence="1">
    <location>
        <begin position="136"/>
        <end position="157"/>
    </location>
</feature>
<dbReference type="eggNOG" id="COG4300">
    <property type="taxonomic scope" value="Bacteria"/>
</dbReference>
<keyword evidence="1" id="KW-1133">Transmembrane helix</keyword>
<feature type="transmembrane region" description="Helical" evidence="1">
    <location>
        <begin position="169"/>
        <end position="187"/>
    </location>
</feature>
<gene>
    <name evidence="2" type="ORF">SAMN04489726_7772</name>
</gene>